<accession>A0AAV0Y410</accession>
<dbReference type="Proteomes" id="UP001160148">
    <property type="component" value="Unassembled WGS sequence"/>
</dbReference>
<evidence type="ECO:0008006" key="3">
    <source>
        <dbReference type="Google" id="ProtNLM"/>
    </source>
</evidence>
<dbReference type="Gene3D" id="2.20.25.240">
    <property type="match status" value="1"/>
</dbReference>
<keyword evidence="2" id="KW-1185">Reference proteome</keyword>
<proteinExistence type="predicted"/>
<evidence type="ECO:0000313" key="2">
    <source>
        <dbReference type="Proteomes" id="UP001160148"/>
    </source>
</evidence>
<organism evidence="1 2">
    <name type="scientific">Macrosiphum euphorbiae</name>
    <name type="common">potato aphid</name>
    <dbReference type="NCBI Taxonomy" id="13131"/>
    <lineage>
        <taxon>Eukaryota</taxon>
        <taxon>Metazoa</taxon>
        <taxon>Ecdysozoa</taxon>
        <taxon>Arthropoda</taxon>
        <taxon>Hexapoda</taxon>
        <taxon>Insecta</taxon>
        <taxon>Pterygota</taxon>
        <taxon>Neoptera</taxon>
        <taxon>Paraneoptera</taxon>
        <taxon>Hemiptera</taxon>
        <taxon>Sternorrhyncha</taxon>
        <taxon>Aphidomorpha</taxon>
        <taxon>Aphidoidea</taxon>
        <taxon>Aphididae</taxon>
        <taxon>Macrosiphini</taxon>
        <taxon>Macrosiphum</taxon>
    </lineage>
</organism>
<gene>
    <name evidence="1" type="ORF">MEUPH1_LOCUS29059</name>
</gene>
<dbReference type="AlphaFoldDB" id="A0AAV0Y410"/>
<dbReference type="EMBL" id="CARXXK010001349">
    <property type="protein sequence ID" value="CAI6375585.1"/>
    <property type="molecule type" value="Genomic_DNA"/>
</dbReference>
<evidence type="ECO:0000313" key="1">
    <source>
        <dbReference type="EMBL" id="CAI6375585.1"/>
    </source>
</evidence>
<name>A0AAV0Y410_9HEMI</name>
<protein>
    <recommendedName>
        <fullName evidence="3">FLYWCH-type domain-containing protein</fullName>
    </recommendedName>
</protein>
<reference evidence="1 2" key="1">
    <citation type="submission" date="2023-01" db="EMBL/GenBank/DDBJ databases">
        <authorList>
            <person name="Whitehead M."/>
        </authorList>
    </citation>
    <scope>NUCLEOTIDE SEQUENCE [LARGE SCALE GENOMIC DNA]</scope>
</reference>
<comment type="caution">
    <text evidence="1">The sequence shown here is derived from an EMBL/GenBank/DDBJ whole genome shotgun (WGS) entry which is preliminary data.</text>
</comment>
<sequence>MEHDGFMYVNNGLKNGITYFKCNKAQSHFCMGSIKKSIDGTITIVKRHNGHAREPDNTIVVNNFRNVLKHRAATENA</sequence>